<dbReference type="Proteomes" id="UP000053732">
    <property type="component" value="Unassembled WGS sequence"/>
</dbReference>
<sequence>MLVEKGKNDILTKEYIKRLPRVRQFPPSLILENLAPRLVDFFETDFLRMSWSGIILDTSCTKEHSETLRNLGRIDESPS</sequence>
<protein>
    <submittedName>
        <fullName evidence="1">Str. FM013</fullName>
    </submittedName>
</protein>
<dbReference type="STRING" id="1429867.A0A0G4PC11"/>
<proteinExistence type="predicted"/>
<accession>A0A0G4PC11</accession>
<evidence type="ECO:0000313" key="2">
    <source>
        <dbReference type="Proteomes" id="UP000053732"/>
    </source>
</evidence>
<name>A0A0G4PC11_PENC3</name>
<dbReference type="AlphaFoldDB" id="A0A0G4PC11"/>
<dbReference type="EMBL" id="HG793143">
    <property type="protein sequence ID" value="CRL23860.1"/>
    <property type="molecule type" value="Genomic_DNA"/>
</dbReference>
<keyword evidence="2" id="KW-1185">Reference proteome</keyword>
<organism evidence="1 2">
    <name type="scientific">Penicillium camemberti (strain FM 013)</name>
    <dbReference type="NCBI Taxonomy" id="1429867"/>
    <lineage>
        <taxon>Eukaryota</taxon>
        <taxon>Fungi</taxon>
        <taxon>Dikarya</taxon>
        <taxon>Ascomycota</taxon>
        <taxon>Pezizomycotina</taxon>
        <taxon>Eurotiomycetes</taxon>
        <taxon>Eurotiomycetidae</taxon>
        <taxon>Eurotiales</taxon>
        <taxon>Aspergillaceae</taxon>
        <taxon>Penicillium</taxon>
    </lineage>
</organism>
<gene>
    <name evidence="1" type="ORF">PCAMFM013_S010g000298</name>
</gene>
<reference evidence="1 2" key="1">
    <citation type="journal article" date="2014" name="Nat. Commun.">
        <title>Multiple recent horizontal transfers of a large genomic region in cheese making fungi.</title>
        <authorList>
            <person name="Cheeseman K."/>
            <person name="Ropars J."/>
            <person name="Renault P."/>
            <person name="Dupont J."/>
            <person name="Gouzy J."/>
            <person name="Branca A."/>
            <person name="Abraham A.L."/>
            <person name="Ceppi M."/>
            <person name="Conseiller E."/>
            <person name="Debuchy R."/>
            <person name="Malagnac F."/>
            <person name="Goarin A."/>
            <person name="Silar P."/>
            <person name="Lacoste S."/>
            <person name="Sallet E."/>
            <person name="Bensimon A."/>
            <person name="Giraud T."/>
            <person name="Brygoo Y."/>
        </authorList>
    </citation>
    <scope>NUCLEOTIDE SEQUENCE [LARGE SCALE GENOMIC DNA]</scope>
    <source>
        <strain evidence="2">FM 013</strain>
    </source>
</reference>
<evidence type="ECO:0000313" key="1">
    <source>
        <dbReference type="EMBL" id="CRL23860.1"/>
    </source>
</evidence>